<dbReference type="Proteomes" id="UP001237642">
    <property type="component" value="Unassembled WGS sequence"/>
</dbReference>
<dbReference type="GO" id="GO:0000149">
    <property type="term" value="F:SNARE binding"/>
    <property type="evidence" value="ECO:0007669"/>
    <property type="project" value="TreeGrafter"/>
</dbReference>
<evidence type="ECO:0000256" key="7">
    <source>
        <dbReference type="ARBA" id="ARBA00023176"/>
    </source>
</evidence>
<dbReference type="Gene3D" id="1.25.40.90">
    <property type="match status" value="1"/>
</dbReference>
<feature type="domain" description="ENTH" evidence="9">
    <location>
        <begin position="26"/>
        <end position="164"/>
    </location>
</feature>
<dbReference type="PROSITE" id="PS50942">
    <property type="entry name" value="ENTH"/>
    <property type="match status" value="1"/>
</dbReference>
<dbReference type="GO" id="GO:0005794">
    <property type="term" value="C:Golgi apparatus"/>
    <property type="evidence" value="ECO:0007669"/>
    <property type="project" value="UniProtKB-SubCell"/>
</dbReference>
<dbReference type="GO" id="GO:0005546">
    <property type="term" value="F:phosphatidylinositol-4,5-bisphosphate binding"/>
    <property type="evidence" value="ECO:0007669"/>
    <property type="project" value="TreeGrafter"/>
</dbReference>
<gene>
    <name evidence="10" type="ORF">POM88_005907</name>
</gene>
<dbReference type="InterPro" id="IPR048050">
    <property type="entry name" value="ANTH_N_plant"/>
</dbReference>
<keyword evidence="4" id="KW-0254">Endocytosis</keyword>
<protein>
    <submittedName>
        <fullName evidence="10">Clathrin assembly protein</fullName>
    </submittedName>
</protein>
<evidence type="ECO:0000256" key="6">
    <source>
        <dbReference type="ARBA" id="ARBA00023136"/>
    </source>
</evidence>
<dbReference type="CDD" id="cd16987">
    <property type="entry name" value="ANTH_N_AP180_plant"/>
    <property type="match status" value="1"/>
</dbReference>
<dbReference type="InterPro" id="IPR011417">
    <property type="entry name" value="ANTH_dom"/>
</dbReference>
<dbReference type="InterPro" id="IPR008942">
    <property type="entry name" value="ENTH_VHS"/>
</dbReference>
<dbReference type="GO" id="GO:0005905">
    <property type="term" value="C:clathrin-coated pit"/>
    <property type="evidence" value="ECO:0007669"/>
    <property type="project" value="UniProtKB-SubCell"/>
</dbReference>
<sequence length="352" mass="40089">MVRKFKLRLLLGNFKDKASIIKATLSTKRRAASIRLSVIRATTRTSTSPPPEHRIDAILAYGHNHRPTASACIHAIMDRIHKTRNVYVVFKCLIIVHNIITRGSFILKDQLAIYPSRGGRNYLNLSTFCDKTNVKTWEFSSWVRWYARFLELNLMTSRVLGSSVSSSTDSSIKKVQDSENMTGLLSSDLINESKALVDIVEEICRAPDGSITQQNNLVYEAMKLVSEDYRSTQQKIYSRLAELDDRVDGLNSGELDELIICLRKVEESKERLVVLFVNRKRNDAFWELISQTKINFLRVRKERDIVLAISESTQLDKRVGTPSQLLMRLLPHAGRWLKAESTCLATVSTART</sequence>
<keyword evidence="11" id="KW-1185">Reference proteome</keyword>
<dbReference type="InterPro" id="IPR013809">
    <property type="entry name" value="ENTH"/>
</dbReference>
<keyword evidence="6" id="KW-0472">Membrane</keyword>
<comment type="subcellular location">
    <subcellularLocation>
        <location evidence="1">Cytoplasmic vesicle</location>
        <location evidence="1">Clathrin-coated vesicle</location>
    </subcellularLocation>
    <subcellularLocation>
        <location evidence="2">Golgi apparatus</location>
    </subcellularLocation>
    <subcellularLocation>
        <location evidence="3">Membrane</location>
        <location evidence="3">Clathrin-coated pit</location>
    </subcellularLocation>
</comment>
<reference evidence="10" key="1">
    <citation type="submission" date="2023-02" db="EMBL/GenBank/DDBJ databases">
        <title>Genome of toxic invasive species Heracleum sosnowskyi carries increased number of genes despite the absence of recent whole-genome duplications.</title>
        <authorList>
            <person name="Schelkunov M."/>
            <person name="Shtratnikova V."/>
            <person name="Makarenko M."/>
            <person name="Klepikova A."/>
            <person name="Omelchenko D."/>
            <person name="Novikova G."/>
            <person name="Obukhova E."/>
            <person name="Bogdanov V."/>
            <person name="Penin A."/>
            <person name="Logacheva M."/>
        </authorList>
    </citation>
    <scope>NUCLEOTIDE SEQUENCE</scope>
    <source>
        <strain evidence="10">Hsosn_3</strain>
        <tissue evidence="10">Leaf</tissue>
    </source>
</reference>
<evidence type="ECO:0000256" key="2">
    <source>
        <dbReference type="ARBA" id="ARBA00004555"/>
    </source>
</evidence>
<dbReference type="PANTHER" id="PTHR22951">
    <property type="entry name" value="CLATHRIN ASSEMBLY PROTEIN"/>
    <property type="match status" value="1"/>
</dbReference>
<keyword evidence="8" id="KW-0968">Cytoplasmic vesicle</keyword>
<dbReference type="InterPro" id="IPR045192">
    <property type="entry name" value="AP180-like"/>
</dbReference>
<dbReference type="GO" id="GO:0072583">
    <property type="term" value="P:clathrin-dependent endocytosis"/>
    <property type="evidence" value="ECO:0007669"/>
    <property type="project" value="InterPro"/>
</dbReference>
<dbReference type="EMBL" id="JAUIZM010000002">
    <property type="protein sequence ID" value="KAK1396044.1"/>
    <property type="molecule type" value="Genomic_DNA"/>
</dbReference>
<organism evidence="10 11">
    <name type="scientific">Heracleum sosnowskyi</name>
    <dbReference type="NCBI Taxonomy" id="360622"/>
    <lineage>
        <taxon>Eukaryota</taxon>
        <taxon>Viridiplantae</taxon>
        <taxon>Streptophyta</taxon>
        <taxon>Embryophyta</taxon>
        <taxon>Tracheophyta</taxon>
        <taxon>Spermatophyta</taxon>
        <taxon>Magnoliopsida</taxon>
        <taxon>eudicotyledons</taxon>
        <taxon>Gunneridae</taxon>
        <taxon>Pentapetalae</taxon>
        <taxon>asterids</taxon>
        <taxon>campanulids</taxon>
        <taxon>Apiales</taxon>
        <taxon>Apiaceae</taxon>
        <taxon>Apioideae</taxon>
        <taxon>apioid superclade</taxon>
        <taxon>Tordylieae</taxon>
        <taxon>Tordyliinae</taxon>
        <taxon>Heracleum</taxon>
    </lineage>
</organism>
<evidence type="ECO:0000256" key="1">
    <source>
        <dbReference type="ARBA" id="ARBA00004132"/>
    </source>
</evidence>
<evidence type="ECO:0000256" key="8">
    <source>
        <dbReference type="ARBA" id="ARBA00023329"/>
    </source>
</evidence>
<name>A0AAD8J389_9APIA</name>
<dbReference type="FunFam" id="1.25.40.90:FF:000035">
    <property type="entry name" value="Putative clathrin assembly protein At4g40080"/>
    <property type="match status" value="1"/>
</dbReference>
<proteinExistence type="predicted"/>
<dbReference type="SUPFAM" id="SSF48464">
    <property type="entry name" value="ENTH/VHS domain"/>
    <property type="match status" value="1"/>
</dbReference>
<accession>A0AAD8J389</accession>
<evidence type="ECO:0000256" key="4">
    <source>
        <dbReference type="ARBA" id="ARBA00022583"/>
    </source>
</evidence>
<comment type="caution">
    <text evidence="10">The sequence shown here is derived from an EMBL/GenBank/DDBJ whole genome shotgun (WGS) entry which is preliminary data.</text>
</comment>
<dbReference type="PANTHER" id="PTHR22951:SF24">
    <property type="entry name" value="ENTH DOMAIN-CONTAINING PROTEIN"/>
    <property type="match status" value="1"/>
</dbReference>
<evidence type="ECO:0000259" key="9">
    <source>
        <dbReference type="PROSITE" id="PS50942"/>
    </source>
</evidence>
<dbReference type="GO" id="GO:0005545">
    <property type="term" value="F:1-phosphatidylinositol binding"/>
    <property type="evidence" value="ECO:0007669"/>
    <property type="project" value="TreeGrafter"/>
</dbReference>
<dbReference type="SMART" id="SM00273">
    <property type="entry name" value="ENTH"/>
    <property type="match status" value="1"/>
</dbReference>
<evidence type="ECO:0000313" key="10">
    <source>
        <dbReference type="EMBL" id="KAK1396044.1"/>
    </source>
</evidence>
<keyword evidence="7" id="KW-0168">Coated pit</keyword>
<dbReference type="Pfam" id="PF07651">
    <property type="entry name" value="ANTH"/>
    <property type="match status" value="1"/>
</dbReference>
<keyword evidence="5" id="KW-0333">Golgi apparatus</keyword>
<dbReference type="GO" id="GO:0032050">
    <property type="term" value="F:clathrin heavy chain binding"/>
    <property type="evidence" value="ECO:0007669"/>
    <property type="project" value="TreeGrafter"/>
</dbReference>
<evidence type="ECO:0000256" key="5">
    <source>
        <dbReference type="ARBA" id="ARBA00023034"/>
    </source>
</evidence>
<evidence type="ECO:0000313" key="11">
    <source>
        <dbReference type="Proteomes" id="UP001237642"/>
    </source>
</evidence>
<dbReference type="AlphaFoldDB" id="A0AAD8J389"/>
<dbReference type="GO" id="GO:0030136">
    <property type="term" value="C:clathrin-coated vesicle"/>
    <property type="evidence" value="ECO:0007669"/>
    <property type="project" value="UniProtKB-SubCell"/>
</dbReference>
<evidence type="ECO:0000256" key="3">
    <source>
        <dbReference type="ARBA" id="ARBA00004600"/>
    </source>
</evidence>
<dbReference type="GO" id="GO:0006900">
    <property type="term" value="P:vesicle budding from membrane"/>
    <property type="evidence" value="ECO:0007669"/>
    <property type="project" value="TreeGrafter"/>
</dbReference>
<reference evidence="10" key="2">
    <citation type="submission" date="2023-05" db="EMBL/GenBank/DDBJ databases">
        <authorList>
            <person name="Schelkunov M.I."/>
        </authorList>
    </citation>
    <scope>NUCLEOTIDE SEQUENCE</scope>
    <source>
        <strain evidence="10">Hsosn_3</strain>
        <tissue evidence="10">Leaf</tissue>
    </source>
</reference>
<dbReference type="GO" id="GO:0048268">
    <property type="term" value="P:clathrin coat assembly"/>
    <property type="evidence" value="ECO:0007669"/>
    <property type="project" value="InterPro"/>
</dbReference>